<accession>A0A840N768</accession>
<dbReference type="InterPro" id="IPR029060">
    <property type="entry name" value="PIN-like_dom_sf"/>
</dbReference>
<dbReference type="GO" id="GO:0000287">
    <property type="term" value="F:magnesium ion binding"/>
    <property type="evidence" value="ECO:0007669"/>
    <property type="project" value="UniProtKB-UniRule"/>
</dbReference>
<dbReference type="AlphaFoldDB" id="A0A840N768"/>
<proteinExistence type="inferred from homology"/>
<keyword evidence="6" id="KW-0800">Toxin</keyword>
<evidence type="ECO:0000313" key="8">
    <source>
        <dbReference type="EMBL" id="MBB5067926.1"/>
    </source>
</evidence>
<evidence type="ECO:0000259" key="7">
    <source>
        <dbReference type="Pfam" id="PF01850"/>
    </source>
</evidence>
<dbReference type="GO" id="GO:0016787">
    <property type="term" value="F:hydrolase activity"/>
    <property type="evidence" value="ECO:0007669"/>
    <property type="project" value="UniProtKB-KW"/>
</dbReference>
<organism evidence="8 9">
    <name type="scientific">Saccharopolyspora gloriosae</name>
    <dbReference type="NCBI Taxonomy" id="455344"/>
    <lineage>
        <taxon>Bacteria</taxon>
        <taxon>Bacillati</taxon>
        <taxon>Actinomycetota</taxon>
        <taxon>Actinomycetes</taxon>
        <taxon>Pseudonocardiales</taxon>
        <taxon>Pseudonocardiaceae</taxon>
        <taxon>Saccharopolyspora</taxon>
    </lineage>
</organism>
<feature type="domain" description="PIN" evidence="7">
    <location>
        <begin position="3"/>
        <end position="123"/>
    </location>
</feature>
<comment type="cofactor">
    <cofactor evidence="6">
        <name>Mg(2+)</name>
        <dbReference type="ChEBI" id="CHEBI:18420"/>
    </cofactor>
</comment>
<dbReference type="Gene3D" id="3.40.50.1010">
    <property type="entry name" value="5'-nuclease"/>
    <property type="match status" value="1"/>
</dbReference>
<protein>
    <recommendedName>
        <fullName evidence="6">Ribonuclease VapC</fullName>
        <shortName evidence="6">RNase VapC</shortName>
        <ecNumber evidence="6">3.1.-.-</ecNumber>
    </recommendedName>
    <alternativeName>
        <fullName evidence="6">Toxin VapC</fullName>
    </alternativeName>
</protein>
<dbReference type="Proteomes" id="UP000580474">
    <property type="component" value="Unassembled WGS sequence"/>
</dbReference>
<feature type="binding site" evidence="6">
    <location>
        <position position="6"/>
    </location>
    <ligand>
        <name>Mg(2+)</name>
        <dbReference type="ChEBI" id="CHEBI:18420"/>
    </ligand>
</feature>
<keyword evidence="3 6" id="KW-0479">Metal-binding</keyword>
<dbReference type="EMBL" id="JACHIV010000001">
    <property type="protein sequence ID" value="MBB5067926.1"/>
    <property type="molecule type" value="Genomic_DNA"/>
</dbReference>
<reference evidence="8 9" key="1">
    <citation type="submission" date="2020-08" db="EMBL/GenBank/DDBJ databases">
        <title>Sequencing the genomes of 1000 actinobacteria strains.</title>
        <authorList>
            <person name="Klenk H.-P."/>
        </authorList>
    </citation>
    <scope>NUCLEOTIDE SEQUENCE [LARGE SCALE GENOMIC DNA]</scope>
    <source>
        <strain evidence="8 9">DSM 45582</strain>
    </source>
</reference>
<dbReference type="GO" id="GO:0004540">
    <property type="term" value="F:RNA nuclease activity"/>
    <property type="evidence" value="ECO:0007669"/>
    <property type="project" value="InterPro"/>
</dbReference>
<dbReference type="RefSeq" id="WP_184477709.1">
    <property type="nucleotide sequence ID" value="NZ_JACHIV010000001.1"/>
</dbReference>
<keyword evidence="4 6" id="KW-0378">Hydrolase</keyword>
<dbReference type="EC" id="3.1.-.-" evidence="6"/>
<keyword evidence="2 6" id="KW-0540">Nuclease</keyword>
<dbReference type="InterPro" id="IPR022907">
    <property type="entry name" value="VapC_family"/>
</dbReference>
<evidence type="ECO:0000256" key="5">
    <source>
        <dbReference type="ARBA" id="ARBA00022842"/>
    </source>
</evidence>
<evidence type="ECO:0000256" key="2">
    <source>
        <dbReference type="ARBA" id="ARBA00022722"/>
    </source>
</evidence>
<dbReference type="GO" id="GO:0090729">
    <property type="term" value="F:toxin activity"/>
    <property type="evidence" value="ECO:0007669"/>
    <property type="project" value="UniProtKB-KW"/>
</dbReference>
<name>A0A840N768_9PSEU</name>
<sequence>MRVYVDSSALLKRAVREAESEPLAEEIDRFHREGVLLVSTSLAWTEVARALRNRGSMSYQEVADDLRAAMSGIAEHPLDSEIMNLSRRVEPDLLRSLDAIHLAAAIALDADLMITYDARLADATVKNGILVSAPG</sequence>
<evidence type="ECO:0000256" key="6">
    <source>
        <dbReference type="HAMAP-Rule" id="MF_00265"/>
    </source>
</evidence>
<comment type="caution">
    <text evidence="8">The sequence shown here is derived from an EMBL/GenBank/DDBJ whole genome shotgun (WGS) entry which is preliminary data.</text>
</comment>
<dbReference type="InterPro" id="IPR002716">
    <property type="entry name" value="PIN_dom"/>
</dbReference>
<feature type="binding site" evidence="6">
    <location>
        <position position="98"/>
    </location>
    <ligand>
        <name>Mg(2+)</name>
        <dbReference type="ChEBI" id="CHEBI:18420"/>
    </ligand>
</feature>
<keyword evidence="1 6" id="KW-1277">Toxin-antitoxin system</keyword>
<evidence type="ECO:0000256" key="1">
    <source>
        <dbReference type="ARBA" id="ARBA00022649"/>
    </source>
</evidence>
<evidence type="ECO:0000256" key="4">
    <source>
        <dbReference type="ARBA" id="ARBA00022801"/>
    </source>
</evidence>
<comment type="similarity">
    <text evidence="6">Belongs to the PINc/VapC protein family.</text>
</comment>
<evidence type="ECO:0000313" key="9">
    <source>
        <dbReference type="Proteomes" id="UP000580474"/>
    </source>
</evidence>
<evidence type="ECO:0000256" key="3">
    <source>
        <dbReference type="ARBA" id="ARBA00022723"/>
    </source>
</evidence>
<gene>
    <name evidence="6" type="primary">vapC</name>
    <name evidence="8" type="ORF">BJ969_001014</name>
</gene>
<keyword evidence="5 6" id="KW-0460">Magnesium</keyword>
<dbReference type="HAMAP" id="MF_00265">
    <property type="entry name" value="VapC_Nob1"/>
    <property type="match status" value="1"/>
</dbReference>
<comment type="function">
    <text evidence="6">Toxic component of a toxin-antitoxin (TA) system. An RNase.</text>
</comment>
<dbReference type="Pfam" id="PF01850">
    <property type="entry name" value="PIN"/>
    <property type="match status" value="1"/>
</dbReference>
<keyword evidence="9" id="KW-1185">Reference proteome</keyword>
<dbReference type="SUPFAM" id="SSF88723">
    <property type="entry name" value="PIN domain-like"/>
    <property type="match status" value="1"/>
</dbReference>